<dbReference type="OrthoDB" id="8903691at2"/>
<reference evidence="4 5" key="1">
    <citation type="submission" date="2015-08" db="EMBL/GenBank/DDBJ databases">
        <title>Complete genome sequence of Sulfurifustis variabilis.</title>
        <authorList>
            <person name="Miura A."/>
            <person name="Kojima H."/>
            <person name="Fukui M."/>
        </authorList>
    </citation>
    <scope>NUCLEOTIDE SEQUENCE [LARGE SCALE GENOMIC DNA]</scope>
    <source>
        <strain evidence="5">skN76</strain>
    </source>
</reference>
<dbReference type="InterPro" id="IPR058486">
    <property type="entry name" value="DUF8173"/>
</dbReference>
<feature type="transmembrane region" description="Helical" evidence="1">
    <location>
        <begin position="202"/>
        <end position="221"/>
    </location>
</feature>
<feature type="transmembrane region" description="Helical" evidence="1">
    <location>
        <begin position="302"/>
        <end position="322"/>
    </location>
</feature>
<feature type="signal peptide" evidence="2">
    <location>
        <begin position="1"/>
        <end position="19"/>
    </location>
</feature>
<keyword evidence="5" id="KW-1185">Reference proteome</keyword>
<feature type="chain" id="PRO_5008571143" description="DUF8173 domain-containing protein" evidence="2">
    <location>
        <begin position="20"/>
        <end position="365"/>
    </location>
</feature>
<feature type="transmembrane region" description="Helical" evidence="1">
    <location>
        <begin position="328"/>
        <end position="349"/>
    </location>
</feature>
<evidence type="ECO:0000313" key="4">
    <source>
        <dbReference type="EMBL" id="BAU47656.1"/>
    </source>
</evidence>
<dbReference type="RefSeq" id="WP_096459832.1">
    <property type="nucleotide sequence ID" value="NZ_AP014936.1"/>
</dbReference>
<evidence type="ECO:0000313" key="5">
    <source>
        <dbReference type="Proteomes" id="UP000218899"/>
    </source>
</evidence>
<gene>
    <name evidence="4" type="ORF">SVA_1077</name>
</gene>
<accession>A0A1B4V2A9</accession>
<dbReference type="Proteomes" id="UP000218899">
    <property type="component" value="Chromosome"/>
</dbReference>
<evidence type="ECO:0000256" key="2">
    <source>
        <dbReference type="SAM" id="SignalP"/>
    </source>
</evidence>
<proteinExistence type="predicted"/>
<dbReference type="Pfam" id="PF26514">
    <property type="entry name" value="DUF8173"/>
    <property type="match status" value="1"/>
</dbReference>
<feature type="domain" description="DUF8173" evidence="3">
    <location>
        <begin position="191"/>
        <end position="346"/>
    </location>
</feature>
<dbReference type="KEGG" id="sva:SVA_1077"/>
<name>A0A1B4V2A9_9GAMM</name>
<evidence type="ECO:0000256" key="1">
    <source>
        <dbReference type="SAM" id="Phobius"/>
    </source>
</evidence>
<dbReference type="EMBL" id="AP014936">
    <property type="protein sequence ID" value="BAU47656.1"/>
    <property type="molecule type" value="Genomic_DNA"/>
</dbReference>
<organism evidence="4 5">
    <name type="scientific">Sulfurifustis variabilis</name>
    <dbReference type="NCBI Taxonomy" id="1675686"/>
    <lineage>
        <taxon>Bacteria</taxon>
        <taxon>Pseudomonadati</taxon>
        <taxon>Pseudomonadota</taxon>
        <taxon>Gammaproteobacteria</taxon>
        <taxon>Acidiferrobacterales</taxon>
        <taxon>Acidiferrobacteraceae</taxon>
        <taxon>Sulfurifustis</taxon>
    </lineage>
</organism>
<keyword evidence="1" id="KW-1133">Transmembrane helix</keyword>
<sequence length="365" mass="36528">MNRLALLALLACVAVPAAAAEDDVYMAGANLHIDSETRGDLLAAGGTLALARPVGRDAMLAGGTVDVRAPVGDDLRAAGGTVTVSSAVGDDAVVAGGRVHLAGTGTVGGRAWLAGSEVVIEGRIAGELRAAGGTLALAGAIGGDADLAAQTVELRPGAHVAGNLVYRSPSEARIAPGARVDGEVRRIALDAPAVGPAVRATGGLVALAALALAGIVLYLLFPRFALGAARTLRSAPWRALVVGFASLAAIPVLVILLLASVIGIPLALALLAAYLILLLAGFLVGILSLGDLGLSRLAPARMHARLGIVAALIAALALLWLVRLVPVLGGLATFFVLLFGTGALLLATFDRYRYAPPTAPPAPGM</sequence>
<keyword evidence="2" id="KW-0732">Signal</keyword>
<protein>
    <recommendedName>
        <fullName evidence="3">DUF8173 domain-containing protein</fullName>
    </recommendedName>
</protein>
<feature type="transmembrane region" description="Helical" evidence="1">
    <location>
        <begin position="241"/>
        <end position="262"/>
    </location>
</feature>
<feature type="transmembrane region" description="Helical" evidence="1">
    <location>
        <begin position="268"/>
        <end position="290"/>
    </location>
</feature>
<evidence type="ECO:0000259" key="3">
    <source>
        <dbReference type="Pfam" id="PF26514"/>
    </source>
</evidence>
<keyword evidence="1" id="KW-0472">Membrane</keyword>
<dbReference type="AlphaFoldDB" id="A0A1B4V2A9"/>
<keyword evidence="1" id="KW-0812">Transmembrane</keyword>